<comment type="caution">
    <text evidence="4">The sequence shown here is derived from an EMBL/GenBank/DDBJ whole genome shotgun (WGS) entry which is preliminary data.</text>
</comment>
<evidence type="ECO:0000256" key="3">
    <source>
        <dbReference type="SAM" id="MobiDB-lite"/>
    </source>
</evidence>
<feature type="compositionally biased region" description="Polar residues" evidence="3">
    <location>
        <begin position="179"/>
        <end position="194"/>
    </location>
</feature>
<feature type="compositionally biased region" description="Polar residues" evidence="3">
    <location>
        <begin position="241"/>
        <end position="257"/>
    </location>
</feature>
<dbReference type="PANTHER" id="PTHR10460:SF0">
    <property type="entry name" value="ABELSON INTERACTING PROTEIN, ISOFORM D"/>
    <property type="match status" value="1"/>
</dbReference>
<evidence type="ECO:0000313" key="4">
    <source>
        <dbReference type="EMBL" id="OAE21292.1"/>
    </source>
</evidence>
<dbReference type="InterPro" id="IPR028457">
    <property type="entry name" value="ABI"/>
</dbReference>
<evidence type="ECO:0000256" key="2">
    <source>
        <dbReference type="ARBA" id="ARBA00025223"/>
    </source>
</evidence>
<accession>A0A176VLT6</accession>
<feature type="compositionally biased region" description="Basic and acidic residues" evidence="3">
    <location>
        <begin position="274"/>
        <end position="301"/>
    </location>
</feature>
<feature type="region of interest" description="Disordered" evidence="3">
    <location>
        <begin position="239"/>
        <end position="369"/>
    </location>
</feature>
<feature type="region of interest" description="Disordered" evidence="3">
    <location>
        <begin position="1"/>
        <end position="22"/>
    </location>
</feature>
<gene>
    <name evidence="4" type="ORF">AXG93_868s1300</name>
</gene>
<dbReference type="Gene3D" id="6.10.140.1620">
    <property type="match status" value="1"/>
</dbReference>
<reference evidence="4" key="1">
    <citation type="submission" date="2016-03" db="EMBL/GenBank/DDBJ databases">
        <title>Mechanisms controlling the formation of the plant cell surface in tip-growing cells are functionally conserved among land plants.</title>
        <authorList>
            <person name="Honkanen S."/>
            <person name="Jones V.A."/>
            <person name="Morieri G."/>
            <person name="Champion C."/>
            <person name="Hetherington A.J."/>
            <person name="Kelly S."/>
            <person name="Saint-Marcoux D."/>
            <person name="Proust H."/>
            <person name="Prescott H."/>
            <person name="Dolan L."/>
        </authorList>
    </citation>
    <scope>NUCLEOTIDE SEQUENCE [LARGE SCALE GENOMIC DNA]</scope>
    <source>
        <tissue evidence="4">Whole gametophyte</tissue>
    </source>
</reference>
<proteinExistence type="inferred from homology"/>
<dbReference type="Proteomes" id="UP000077202">
    <property type="component" value="Unassembled WGS sequence"/>
</dbReference>
<name>A0A176VLT6_MARPO</name>
<feature type="compositionally biased region" description="Basic and acidic residues" evidence="3">
    <location>
        <begin position="353"/>
        <end position="369"/>
    </location>
</feature>
<keyword evidence="5" id="KW-1185">Reference proteome</keyword>
<feature type="compositionally biased region" description="Low complexity" evidence="3">
    <location>
        <begin position="340"/>
        <end position="352"/>
    </location>
</feature>
<feature type="region of interest" description="Disordered" evidence="3">
    <location>
        <begin position="173"/>
        <end position="194"/>
    </location>
</feature>
<dbReference type="AlphaFoldDB" id="A0A176VLT6"/>
<evidence type="ECO:0000313" key="5">
    <source>
        <dbReference type="Proteomes" id="UP000077202"/>
    </source>
</evidence>
<protein>
    <submittedName>
        <fullName evidence="4">Uncharacterized protein</fullName>
    </submittedName>
</protein>
<organism evidence="4 5">
    <name type="scientific">Marchantia polymorpha subsp. ruderalis</name>
    <dbReference type="NCBI Taxonomy" id="1480154"/>
    <lineage>
        <taxon>Eukaryota</taxon>
        <taxon>Viridiplantae</taxon>
        <taxon>Streptophyta</taxon>
        <taxon>Embryophyta</taxon>
        <taxon>Marchantiophyta</taxon>
        <taxon>Marchantiopsida</taxon>
        <taxon>Marchantiidae</taxon>
        <taxon>Marchantiales</taxon>
        <taxon>Marchantiaceae</taxon>
        <taxon>Marchantia</taxon>
    </lineage>
</organism>
<comment type="function">
    <text evidence="2">Involved in regulation of actin and microtubule organization. Part of a WAVE complex that activates the Arp2/3 complex.</text>
</comment>
<dbReference type="PANTHER" id="PTHR10460">
    <property type="entry name" value="ABL INTERACTOR FAMILY MEMBER"/>
    <property type="match status" value="1"/>
</dbReference>
<comment type="similarity">
    <text evidence="1">Belongs to the ABI family.</text>
</comment>
<evidence type="ECO:0000256" key="1">
    <source>
        <dbReference type="ARBA" id="ARBA00010020"/>
    </source>
</evidence>
<sequence>MQYEDMPDEGSPDRGMPESSFSYDDISMQRSHNFLMALQELKSLRSQLYSAAEYCESSYLYNDQKQMVLDNLKDYSVKALVNSLDHLGTVAFKLNDLMSQQFEEVSSIEIRSASLTQRLRSCHEHSDREGLKQQSLAKSTQANHKHYILPDATAEVAKRVAEQDVVMLRETFDPEQIHPFQSQGQTPDGSSGSRNLAWHFAVDRTPANNGGSSTLSGPASTKLADSALRERDISLTRGSFLLSNPNTDSSVSTSGPLSMTGGAKLASKFTARSKSVERSRSVPKFPEKKIPARSQSTERRPSMKSFGTNGKVSAPLERSVSQLTFTESDKDKDMRAGPARSKSLLRSLLSRGRNVEDARKERRGEEGRGEECQLLLMELKQHYGSTQKAAGRVRDVSGDGKGVSRTLLSHMFIRGVRDDMTWRKRQRTILLFFACGLVQNITSVRGYYQMDVQAHTAPKKKEPMGDVYDKLFIRVAP</sequence>
<feature type="compositionally biased region" description="Acidic residues" evidence="3">
    <location>
        <begin position="1"/>
        <end position="10"/>
    </location>
</feature>
<dbReference type="EMBL" id="LVLJ01003476">
    <property type="protein sequence ID" value="OAE21292.1"/>
    <property type="molecule type" value="Genomic_DNA"/>
</dbReference>